<protein>
    <submittedName>
        <fullName evidence="1">TIGR02453 family protein</fullName>
    </submittedName>
</protein>
<dbReference type="PANTHER" id="PTHR36452">
    <property type="entry name" value="CHROMOSOME 12, WHOLE GENOME SHOTGUN SEQUENCE"/>
    <property type="match status" value="1"/>
</dbReference>
<evidence type="ECO:0000313" key="1">
    <source>
        <dbReference type="EMBL" id="SEW53062.1"/>
    </source>
</evidence>
<dbReference type="AlphaFoldDB" id="A0A1I0S9X9"/>
<dbReference type="EMBL" id="FOJG01000002">
    <property type="protein sequence ID" value="SEW53062.1"/>
    <property type="molecule type" value="Genomic_DNA"/>
</dbReference>
<dbReference type="RefSeq" id="WP_089900159.1">
    <property type="nucleotide sequence ID" value="NZ_FOJG01000002.1"/>
</dbReference>
<dbReference type="Pfam" id="PF09365">
    <property type="entry name" value="DUF2461"/>
    <property type="match status" value="1"/>
</dbReference>
<reference evidence="2" key="1">
    <citation type="submission" date="2016-10" db="EMBL/GenBank/DDBJ databases">
        <authorList>
            <person name="Varghese N."/>
            <person name="Submissions S."/>
        </authorList>
    </citation>
    <scope>NUCLEOTIDE SEQUENCE [LARGE SCALE GENOMIC DNA]</scope>
    <source>
        <strain evidence="2">DSM 3695</strain>
    </source>
</reference>
<name>A0A1I0S9X9_9BACT</name>
<accession>A0A1I0S9X9</accession>
<sequence>MAKKDIQLPRIQQSGFDFLKTLKQNNNRDWFNAHKPKYQQELEQVETFAEGLLQELSAHDLIETPSGKKSIYRIYRDTRFSQDKTPYKTHWSGSFKRATKQRRGGYYFHIEAGNSFVAGGFWGPSTDDLKRIREEIAFDAAPLRKIINSKSFKTMFQALEGEQLKTAPKGFPADHEAIDLLRYKQFLLIRRFTDEEVLKGDFVKEASRTFQAMRPFFDFMSEALTADPNGLPA</sequence>
<gene>
    <name evidence="1" type="ORF">SAMN04488122_5321</name>
</gene>
<organism evidence="1 2">
    <name type="scientific">Chitinophaga arvensicola</name>
    <dbReference type="NCBI Taxonomy" id="29529"/>
    <lineage>
        <taxon>Bacteria</taxon>
        <taxon>Pseudomonadati</taxon>
        <taxon>Bacteroidota</taxon>
        <taxon>Chitinophagia</taxon>
        <taxon>Chitinophagales</taxon>
        <taxon>Chitinophagaceae</taxon>
        <taxon>Chitinophaga</taxon>
    </lineage>
</organism>
<dbReference type="InterPro" id="IPR015996">
    <property type="entry name" value="UCP028451"/>
</dbReference>
<evidence type="ECO:0000313" key="2">
    <source>
        <dbReference type="Proteomes" id="UP000199310"/>
    </source>
</evidence>
<dbReference type="PANTHER" id="PTHR36452:SF1">
    <property type="entry name" value="DUF2461 DOMAIN-CONTAINING PROTEIN"/>
    <property type="match status" value="1"/>
</dbReference>
<dbReference type="NCBIfam" id="TIGR02453">
    <property type="entry name" value="TIGR02453 family protein"/>
    <property type="match status" value="1"/>
</dbReference>
<dbReference type="OrthoDB" id="9794241at2"/>
<dbReference type="PIRSF" id="PIRSF028451">
    <property type="entry name" value="UCP028451"/>
    <property type="match status" value="1"/>
</dbReference>
<keyword evidence="2" id="KW-1185">Reference proteome</keyword>
<proteinExistence type="predicted"/>
<dbReference type="InterPro" id="IPR012808">
    <property type="entry name" value="CHP02453"/>
</dbReference>
<dbReference type="STRING" id="29529.SAMN04488122_5321"/>
<dbReference type="Proteomes" id="UP000199310">
    <property type="component" value="Unassembled WGS sequence"/>
</dbReference>